<keyword evidence="3" id="KW-1185">Reference proteome</keyword>
<comment type="caution">
    <text evidence="2">The sequence shown here is derived from an EMBL/GenBank/DDBJ whole genome shotgun (WGS) entry which is preliminary data.</text>
</comment>
<dbReference type="Pfam" id="PF18934">
    <property type="entry name" value="DUF5682"/>
    <property type="match status" value="1"/>
</dbReference>
<sequence>MPEKPEIHLLGVRHHGPGSARAVRAALEHLRPGVVLVEGPPEAGPLIPLVAAPGMEPPVALLAYVEGEPSRASFWPFAAFSPEWQALRYAVGAGIPARFCDLPAAVTLAAAAGEAGPDGPGTDPAGPGADALPDVSPDVSPDRGGAGPGPGRAEVRVDPIAVLARTAGYADPERWWDDVIEHRGVPGPSPGGEPRDPGEAAVEVFLAVEEAMTVLREGAPPPSGREARREAAMRKTLRAAVREGFERIAVVCGAWHVPALRARTPAAADDRALAGAPRVRTAVTWVPWTHGRLGAWSGYGAGVASPGWYHHLFTSADRPVERWMTRVAGVLREEGLPVSPAQVIESVRLAHALAALRERPLAGLDEVTEAARAVLCDGSEAAVELVRGRLVVGETLGGVPEATPMVPLQRDLRALARRLRLPREASAREYDLDLRKPYDLERSGLLHRLRLLGVDWGTPLASRGRGTFRERWALAWRPEFDVDLIEAGAFGTTVAAAATARAVDLAGRARSLAELTALAERCLPADLPGALPAVMRAVGERAALDDDVSHLMAALPALVGALRYGDVRATDTAALRTVVDELAVRVCVGLPPAASGLGDDAARELLGRIDAVHAALGLLDDPAHLRRWHAALASLAARPAPHGLIEGRVTRLLLDAAALGPAEAGARMSRAVSPGAPAGHAASWIEGFLSGGALLLVHDPALLRLVDSWLTALPADRFTAVLPLLRRTFATFPVPERRALATRLAALAGPSAPPAPDPYDRARAAPAERTVALILGARDG</sequence>
<organism evidence="2 3">
    <name type="scientific">Bailinhaonella thermotolerans</name>
    <dbReference type="NCBI Taxonomy" id="1070861"/>
    <lineage>
        <taxon>Bacteria</taxon>
        <taxon>Bacillati</taxon>
        <taxon>Actinomycetota</taxon>
        <taxon>Actinomycetes</taxon>
        <taxon>Streptosporangiales</taxon>
        <taxon>Streptosporangiaceae</taxon>
        <taxon>Bailinhaonella</taxon>
    </lineage>
</organism>
<protein>
    <submittedName>
        <fullName evidence="2">Uncharacterized protein</fullName>
    </submittedName>
</protein>
<proteinExistence type="predicted"/>
<evidence type="ECO:0000313" key="2">
    <source>
        <dbReference type="EMBL" id="RJL34128.1"/>
    </source>
</evidence>
<dbReference type="InterPro" id="IPR043737">
    <property type="entry name" value="DUF5682"/>
</dbReference>
<dbReference type="RefSeq" id="WP_119925429.1">
    <property type="nucleotide sequence ID" value="NZ_QZEY01000002.1"/>
</dbReference>
<feature type="compositionally biased region" description="Low complexity" evidence="1">
    <location>
        <begin position="114"/>
        <end position="135"/>
    </location>
</feature>
<accession>A0A3A4B1S8</accession>
<dbReference type="OrthoDB" id="9768066at2"/>
<dbReference type="EMBL" id="QZEY01000002">
    <property type="protein sequence ID" value="RJL34128.1"/>
    <property type="molecule type" value="Genomic_DNA"/>
</dbReference>
<feature type="region of interest" description="Disordered" evidence="1">
    <location>
        <begin position="114"/>
        <end position="153"/>
    </location>
</feature>
<name>A0A3A4B1S8_9ACTN</name>
<evidence type="ECO:0000313" key="3">
    <source>
        <dbReference type="Proteomes" id="UP000265768"/>
    </source>
</evidence>
<dbReference type="AlphaFoldDB" id="A0A3A4B1S8"/>
<dbReference type="Proteomes" id="UP000265768">
    <property type="component" value="Unassembled WGS sequence"/>
</dbReference>
<reference evidence="2 3" key="1">
    <citation type="submission" date="2018-09" db="EMBL/GenBank/DDBJ databases">
        <title>YIM 75507 draft genome.</title>
        <authorList>
            <person name="Tang S."/>
            <person name="Feng Y."/>
        </authorList>
    </citation>
    <scope>NUCLEOTIDE SEQUENCE [LARGE SCALE GENOMIC DNA]</scope>
    <source>
        <strain evidence="2 3">YIM 75507</strain>
    </source>
</reference>
<evidence type="ECO:0000256" key="1">
    <source>
        <dbReference type="SAM" id="MobiDB-lite"/>
    </source>
</evidence>
<gene>
    <name evidence="2" type="ORF">D5H75_06490</name>
</gene>